<dbReference type="Pfam" id="PF25597">
    <property type="entry name" value="SH3_retrovirus"/>
    <property type="match status" value="1"/>
</dbReference>
<dbReference type="InterPro" id="IPR036875">
    <property type="entry name" value="Znf_CCHC_sf"/>
</dbReference>
<dbReference type="InterPro" id="IPR050587">
    <property type="entry name" value="GNT1/Glycosyltrans_8"/>
</dbReference>
<name>A0A6A2YL03_HIBSY</name>
<feature type="domain" description="CCHC-type" evidence="5">
    <location>
        <begin position="293"/>
        <end position="307"/>
    </location>
</feature>
<protein>
    <recommendedName>
        <fullName evidence="5">CCHC-type domain-containing protein</fullName>
    </recommendedName>
</protein>
<dbReference type="PANTHER" id="PTHR11183">
    <property type="entry name" value="GLYCOGENIN SUBFAMILY MEMBER"/>
    <property type="match status" value="1"/>
</dbReference>
<dbReference type="InterPro" id="IPR054722">
    <property type="entry name" value="PolX-like_BBD"/>
</dbReference>
<dbReference type="GO" id="GO:0016757">
    <property type="term" value="F:glycosyltransferase activity"/>
    <property type="evidence" value="ECO:0007669"/>
    <property type="project" value="UniProtKB-KW"/>
</dbReference>
<evidence type="ECO:0000256" key="1">
    <source>
        <dbReference type="ARBA" id="ARBA00022676"/>
    </source>
</evidence>
<dbReference type="InterPro" id="IPR001878">
    <property type="entry name" value="Znf_CCHC"/>
</dbReference>
<dbReference type="GO" id="GO:0008270">
    <property type="term" value="F:zinc ion binding"/>
    <property type="evidence" value="ECO:0007669"/>
    <property type="project" value="UniProtKB-KW"/>
</dbReference>
<reference evidence="6" key="1">
    <citation type="submission" date="2019-09" db="EMBL/GenBank/DDBJ databases">
        <title>Draft genome information of white flower Hibiscus syriacus.</title>
        <authorList>
            <person name="Kim Y.-M."/>
        </authorList>
    </citation>
    <scope>NUCLEOTIDE SEQUENCE [LARGE SCALE GENOMIC DNA]</scope>
    <source>
        <strain evidence="6">YM2019G1</strain>
    </source>
</reference>
<dbReference type="InterPro" id="IPR025724">
    <property type="entry name" value="GAG-pre-integrase_dom"/>
</dbReference>
<keyword evidence="1" id="KW-0328">Glycosyltransferase</keyword>
<dbReference type="CDD" id="cd09272">
    <property type="entry name" value="RNase_HI_RT_Ty1"/>
    <property type="match status" value="1"/>
</dbReference>
<dbReference type="AlphaFoldDB" id="A0A6A2YL03"/>
<proteinExistence type="predicted"/>
<dbReference type="GO" id="GO:0003676">
    <property type="term" value="F:nucleic acid binding"/>
    <property type="evidence" value="ECO:0007669"/>
    <property type="project" value="InterPro"/>
</dbReference>
<dbReference type="InterPro" id="IPR029044">
    <property type="entry name" value="Nucleotide-diphossugar_trans"/>
</dbReference>
<evidence type="ECO:0000313" key="6">
    <source>
        <dbReference type="EMBL" id="KAE8678584.1"/>
    </source>
</evidence>
<keyword evidence="7" id="KW-1185">Reference proteome</keyword>
<sequence length="950" mass="107776">MAPPPSKTLEINLISVHYHPHVSKHMKTYAIAWVQQDRKLSTRTMMGEGERGRGRGRQKTRTIKIYTATWVRDALIGQVKVFFRKFLDLDADSTATNNDAAKPVALQIHRPSGRPQGILKMEPSLDCTPLLTQNRKIPLNQFRSYLATEDNTSNMVNGNSSLCSSDVIPSASVVAMKVILRKDGCLATISERPVDFTDDNKWTEMDGNVMTNFHLALSDKLTSLKCTIGEQKRDELLLQSLPDSYDQLIINLTNNNVISLVFDDVAVLFYKKKIGERTSRTDKSKSRSKKNLKCYNCGKKGHLKNDCWSLSKNSNPQCNTANTSDDGDALCCEASTTVEGGSVYSCNDHALEIVGVGTIKLKMYDGIIKVVRDMRYVKGLKKNLLSYGLLDNNASKIETQKRIMKVFHGALVVMKGKKIAANLYMLKGETLLDAEASVASCYSDSAMLWHHKLGHISEQGIKQHRLKFNTSNSRGKSVLELVHSGERMHQKTVHSGEHSSTKWSGRADEQNLDRKNKSNVEGCRPRKIILSRSSQCRLLFGESSSINCNRAEDTNGDVDWKCKFLGYVDGVKGYRSWDPTVRKVIISRDEVEQGDSSEADQHMMNKNQRVLKLQQLVNQIMSSKSSEMVTIKWGGIVQDWWSKDMLKKKPEGFEEDEKKNLVCRLNKSLYGLKHAMRCWYKRFDSFIMCLGYNKRPNKDHIEELNAQLSREFEMKDLGSTNKILGMQIHRDRSNRKIWLSQKNYLKKILSRFSMQDYQTLHKQWEWLVGTCESRQRALEYNKEDPEIHQRDLKCYGGSNLLIYGYVDSDYARDLDKSKSTTGYMFKVAGGAVSWVSKLQSVVATSTTETEYVAPTQVIVYLDADTIVVKSIEDLFKCEKFCASLKHSERLNSGVMVAEPSEAVFNDMIAIVKTLPSYTGGDQGFLNSYYPDFPNAHVFDPNIPLKEIEHF</sequence>
<keyword evidence="1" id="KW-0808">Transferase</keyword>
<dbReference type="Pfam" id="PF00098">
    <property type="entry name" value="zf-CCHC"/>
    <property type="match status" value="1"/>
</dbReference>
<evidence type="ECO:0000256" key="3">
    <source>
        <dbReference type="PROSITE-ProRule" id="PRU00047"/>
    </source>
</evidence>
<dbReference type="Proteomes" id="UP000436088">
    <property type="component" value="Unassembled WGS sequence"/>
</dbReference>
<comment type="caution">
    <text evidence="6">The sequence shown here is derived from an EMBL/GenBank/DDBJ whole genome shotgun (WGS) entry which is preliminary data.</text>
</comment>
<dbReference type="InterPro" id="IPR013103">
    <property type="entry name" value="RVT_2"/>
</dbReference>
<gene>
    <name evidence="6" type="ORF">F3Y22_tig00111403pilonHSYRG00094</name>
</gene>
<dbReference type="EMBL" id="VEPZ02001332">
    <property type="protein sequence ID" value="KAE8678584.1"/>
    <property type="molecule type" value="Genomic_DNA"/>
</dbReference>
<dbReference type="InterPro" id="IPR057670">
    <property type="entry name" value="SH3_retrovirus"/>
</dbReference>
<dbReference type="Pfam" id="PF07727">
    <property type="entry name" value="RVT_2"/>
    <property type="match status" value="1"/>
</dbReference>
<feature type="region of interest" description="Disordered" evidence="4">
    <location>
        <begin position="486"/>
        <end position="518"/>
    </location>
</feature>
<evidence type="ECO:0000259" key="5">
    <source>
        <dbReference type="PROSITE" id="PS50158"/>
    </source>
</evidence>
<dbReference type="SUPFAM" id="SSF57756">
    <property type="entry name" value="Retrovirus zinc finger-like domains"/>
    <property type="match status" value="1"/>
</dbReference>
<accession>A0A6A2YL03</accession>
<dbReference type="Gene3D" id="4.10.60.10">
    <property type="entry name" value="Zinc finger, CCHC-type"/>
    <property type="match status" value="1"/>
</dbReference>
<dbReference type="Pfam" id="PF13976">
    <property type="entry name" value="gag_pre-integrs"/>
    <property type="match status" value="1"/>
</dbReference>
<keyword evidence="3" id="KW-0479">Metal-binding</keyword>
<dbReference type="SUPFAM" id="SSF53448">
    <property type="entry name" value="Nucleotide-diphospho-sugar transferases"/>
    <property type="match status" value="1"/>
</dbReference>
<dbReference type="Gene3D" id="3.90.550.10">
    <property type="entry name" value="Spore Coat Polysaccharide Biosynthesis Protein SpsA, Chain A"/>
    <property type="match status" value="1"/>
</dbReference>
<dbReference type="Pfam" id="PF22936">
    <property type="entry name" value="Pol_BBD"/>
    <property type="match status" value="1"/>
</dbReference>
<evidence type="ECO:0000313" key="7">
    <source>
        <dbReference type="Proteomes" id="UP000436088"/>
    </source>
</evidence>
<keyword evidence="3" id="KW-0863">Zinc-finger</keyword>
<keyword evidence="3" id="KW-0862">Zinc</keyword>
<evidence type="ECO:0000256" key="4">
    <source>
        <dbReference type="SAM" id="MobiDB-lite"/>
    </source>
</evidence>
<evidence type="ECO:0000256" key="2">
    <source>
        <dbReference type="ARBA" id="ARBA00023211"/>
    </source>
</evidence>
<keyword evidence="2" id="KW-0464">Manganese</keyword>
<dbReference type="SMART" id="SM00343">
    <property type="entry name" value="ZnF_C2HC"/>
    <property type="match status" value="1"/>
</dbReference>
<organism evidence="6 7">
    <name type="scientific">Hibiscus syriacus</name>
    <name type="common">Rose of Sharon</name>
    <dbReference type="NCBI Taxonomy" id="106335"/>
    <lineage>
        <taxon>Eukaryota</taxon>
        <taxon>Viridiplantae</taxon>
        <taxon>Streptophyta</taxon>
        <taxon>Embryophyta</taxon>
        <taxon>Tracheophyta</taxon>
        <taxon>Spermatophyta</taxon>
        <taxon>Magnoliopsida</taxon>
        <taxon>eudicotyledons</taxon>
        <taxon>Gunneridae</taxon>
        <taxon>Pentapetalae</taxon>
        <taxon>rosids</taxon>
        <taxon>malvids</taxon>
        <taxon>Malvales</taxon>
        <taxon>Malvaceae</taxon>
        <taxon>Malvoideae</taxon>
        <taxon>Hibiscus</taxon>
    </lineage>
</organism>
<dbReference type="PROSITE" id="PS50158">
    <property type="entry name" value="ZF_CCHC"/>
    <property type="match status" value="1"/>
</dbReference>